<accession>A0A3S4FQF8</accession>
<dbReference type="EMBL" id="LR134117">
    <property type="protein sequence ID" value="VDZ59404.1"/>
    <property type="molecule type" value="Genomic_DNA"/>
</dbReference>
<evidence type="ECO:0000256" key="3">
    <source>
        <dbReference type="ARBA" id="ARBA00022643"/>
    </source>
</evidence>
<dbReference type="GO" id="GO:0003959">
    <property type="term" value="F:NADPH dehydrogenase activity"/>
    <property type="evidence" value="ECO:0007669"/>
    <property type="project" value="UniProtKB-EC"/>
</dbReference>
<evidence type="ECO:0000313" key="8">
    <source>
        <dbReference type="Proteomes" id="UP000281391"/>
    </source>
</evidence>
<proteinExistence type="predicted"/>
<dbReference type="AlphaFoldDB" id="A0A3S4FQF8"/>
<evidence type="ECO:0000256" key="5">
    <source>
        <dbReference type="ARBA" id="ARBA00023002"/>
    </source>
</evidence>
<dbReference type="SUPFAM" id="SSF51395">
    <property type="entry name" value="FMN-linked oxidoreductases"/>
    <property type="match status" value="1"/>
</dbReference>
<name>A0A3S4FQF8_SEROD</name>
<organism evidence="7 8">
    <name type="scientific">Serratia odorifera</name>
    <dbReference type="NCBI Taxonomy" id="618"/>
    <lineage>
        <taxon>Bacteria</taxon>
        <taxon>Pseudomonadati</taxon>
        <taxon>Pseudomonadota</taxon>
        <taxon>Gammaproteobacteria</taxon>
        <taxon>Enterobacterales</taxon>
        <taxon>Yersiniaceae</taxon>
        <taxon>Serratia</taxon>
    </lineage>
</organism>
<gene>
    <name evidence="7" type="primary">namA_1</name>
    <name evidence="7" type="ORF">NCTC11214_03064</name>
</gene>
<reference evidence="7 8" key="1">
    <citation type="submission" date="2018-12" db="EMBL/GenBank/DDBJ databases">
        <authorList>
            <consortium name="Pathogen Informatics"/>
        </authorList>
    </citation>
    <scope>NUCLEOTIDE SEQUENCE [LARGE SCALE GENOMIC DNA]</scope>
    <source>
        <strain evidence="7 8">NCTC11214</strain>
    </source>
</reference>
<dbReference type="GO" id="GO:0010181">
    <property type="term" value="F:FMN binding"/>
    <property type="evidence" value="ECO:0007669"/>
    <property type="project" value="InterPro"/>
</dbReference>
<evidence type="ECO:0000256" key="4">
    <source>
        <dbReference type="ARBA" id="ARBA00022857"/>
    </source>
</evidence>
<dbReference type="Gene3D" id="3.20.20.70">
    <property type="entry name" value="Aldolase class I"/>
    <property type="match status" value="1"/>
</dbReference>
<dbReference type="Proteomes" id="UP000281391">
    <property type="component" value="Chromosome"/>
</dbReference>
<keyword evidence="2" id="KW-0285">Flavoprotein</keyword>
<evidence type="ECO:0000256" key="2">
    <source>
        <dbReference type="ARBA" id="ARBA00022630"/>
    </source>
</evidence>
<dbReference type="InterPro" id="IPR044152">
    <property type="entry name" value="YqjM-like"/>
</dbReference>
<keyword evidence="5 7" id="KW-0560">Oxidoreductase</keyword>
<dbReference type="PANTHER" id="PTHR43303:SF4">
    <property type="entry name" value="NADPH DEHYDROGENASE C23G7.10C-RELATED"/>
    <property type="match status" value="1"/>
</dbReference>
<dbReference type="InterPro" id="IPR001155">
    <property type="entry name" value="OxRdtase_FMN_N"/>
</dbReference>
<evidence type="ECO:0000259" key="6">
    <source>
        <dbReference type="Pfam" id="PF00724"/>
    </source>
</evidence>
<keyword evidence="4" id="KW-0521">NADP</keyword>
<dbReference type="CDD" id="cd02932">
    <property type="entry name" value="OYE_YqiM_FMN"/>
    <property type="match status" value="1"/>
</dbReference>
<keyword evidence="3" id="KW-0288">FMN</keyword>
<sequence length="364" mass="40311">MPKLFDCFTLKDITLRNRIVASPMCQYQAENGFVNDWHRSHYSMLARGGVGLLIVEATAVSPEGRITPGDLGLWSDAHAEGLTPVATAIKQAGAVAGIQLGHAGRKAGCTPPWKGGTPLDRQDPQAWRPVAASALPYVLESDYVPRAMSLADIRKAVHDFRDAARRASDAGFEWLELHFAHGFLAQTFLSSKTNAREDQYGGALKNRARFMLEVVEAVKSVWPSHLPLTARLGVVEFDSCPEHSFAESLQVIRWLKTAGIDFVDVGLALSTPDEQVPWGPNFMVPYAERVRRETGIPVSTSWMITRASDASDFIQDVKLDLVFFARTLLTNPHWVFQAARELGIVAPESVLPQPYAYWLQNWAE</sequence>
<evidence type="ECO:0000313" key="7">
    <source>
        <dbReference type="EMBL" id="VDZ59404.1"/>
    </source>
</evidence>
<dbReference type="InterPro" id="IPR013785">
    <property type="entry name" value="Aldolase_TIM"/>
</dbReference>
<dbReference type="Pfam" id="PF00724">
    <property type="entry name" value="Oxidored_FMN"/>
    <property type="match status" value="1"/>
</dbReference>
<feature type="domain" description="NADH:flavin oxidoreductase/NADH oxidase N-terminal" evidence="6">
    <location>
        <begin position="3"/>
        <end position="341"/>
    </location>
</feature>
<evidence type="ECO:0000256" key="1">
    <source>
        <dbReference type="ARBA" id="ARBA00001917"/>
    </source>
</evidence>
<dbReference type="RefSeq" id="WP_004959737.1">
    <property type="nucleotide sequence ID" value="NZ_JAQMZQ010000008.1"/>
</dbReference>
<dbReference type="PANTHER" id="PTHR43303">
    <property type="entry name" value="NADPH DEHYDROGENASE C23G7.10C-RELATED"/>
    <property type="match status" value="1"/>
</dbReference>
<protein>
    <submittedName>
        <fullName evidence="7">NADPH dehydrogenase</fullName>
        <ecNumber evidence="7">1.6.99.1</ecNumber>
    </submittedName>
</protein>
<dbReference type="GO" id="GO:0050661">
    <property type="term" value="F:NADP binding"/>
    <property type="evidence" value="ECO:0007669"/>
    <property type="project" value="InterPro"/>
</dbReference>
<comment type="cofactor">
    <cofactor evidence="1">
        <name>FMN</name>
        <dbReference type="ChEBI" id="CHEBI:58210"/>
    </cofactor>
</comment>
<dbReference type="KEGG" id="sof:NCTC11214_03064"/>
<dbReference type="EC" id="1.6.99.1" evidence="7"/>